<dbReference type="InterPro" id="IPR047288">
    <property type="entry name" value="Tudor_SGF29_rpt1"/>
</dbReference>
<accession>A0A0L0HVC7</accession>
<dbReference type="RefSeq" id="XP_016612889.1">
    <property type="nucleotide sequence ID" value="XM_016748877.1"/>
</dbReference>
<dbReference type="OMA" id="ASEYNHV"/>
<keyword evidence="4" id="KW-1185">Reference proteome</keyword>
<reference evidence="3 4" key="1">
    <citation type="submission" date="2009-08" db="EMBL/GenBank/DDBJ databases">
        <title>The Genome Sequence of Spizellomyces punctatus strain DAOM BR117.</title>
        <authorList>
            <consortium name="The Broad Institute Genome Sequencing Platform"/>
            <person name="Russ C."/>
            <person name="Cuomo C."/>
            <person name="Shea T."/>
            <person name="Young S.K."/>
            <person name="Zeng Q."/>
            <person name="Koehrsen M."/>
            <person name="Haas B."/>
            <person name="Borodovsky M."/>
            <person name="Guigo R."/>
            <person name="Alvarado L."/>
            <person name="Berlin A."/>
            <person name="Bochicchio J."/>
            <person name="Borenstein D."/>
            <person name="Chapman S."/>
            <person name="Chen Z."/>
            <person name="Engels R."/>
            <person name="Freedman E."/>
            <person name="Gellesch M."/>
            <person name="Goldberg J."/>
            <person name="Griggs A."/>
            <person name="Gujja S."/>
            <person name="Heiman D."/>
            <person name="Hepburn T."/>
            <person name="Howarth C."/>
            <person name="Jen D."/>
            <person name="Larson L."/>
            <person name="Lewis B."/>
            <person name="Mehta T."/>
            <person name="Park D."/>
            <person name="Pearson M."/>
            <person name="Roberts A."/>
            <person name="Saif S."/>
            <person name="Shenoy N."/>
            <person name="Sisk P."/>
            <person name="Stolte C."/>
            <person name="Sykes S."/>
            <person name="Thomson T."/>
            <person name="Walk T."/>
            <person name="White J."/>
            <person name="Yandava C."/>
            <person name="Burger G."/>
            <person name="Gray M.W."/>
            <person name="Holland P.W.H."/>
            <person name="King N."/>
            <person name="Lang F.B.F."/>
            <person name="Roger A.J."/>
            <person name="Ruiz-Trillo I."/>
            <person name="Lander E."/>
            <person name="Nusbaum C."/>
        </authorList>
    </citation>
    <scope>NUCLEOTIDE SEQUENCE [LARGE SCALE GENOMIC DNA]</scope>
    <source>
        <strain evidence="3 4">DAOM BR117</strain>
    </source>
</reference>
<dbReference type="Proteomes" id="UP000053201">
    <property type="component" value="Unassembled WGS sequence"/>
</dbReference>
<dbReference type="PANTHER" id="PTHR21539:SF0">
    <property type="entry name" value="SAGA-ASSOCIATED FACTOR 29"/>
    <property type="match status" value="1"/>
</dbReference>
<dbReference type="InParanoid" id="A0A0L0HVC7"/>
<feature type="region of interest" description="Disordered" evidence="1">
    <location>
        <begin position="1"/>
        <end position="20"/>
    </location>
</feature>
<dbReference type="EMBL" id="KQ257450">
    <property type="protein sequence ID" value="KND04850.1"/>
    <property type="molecule type" value="Genomic_DNA"/>
</dbReference>
<dbReference type="GeneID" id="27684270"/>
<feature type="compositionally biased region" description="Basic and acidic residues" evidence="1">
    <location>
        <begin position="110"/>
        <end position="130"/>
    </location>
</feature>
<protein>
    <recommendedName>
        <fullName evidence="2">SGF29 C-terminal domain-containing protein</fullName>
    </recommendedName>
</protein>
<name>A0A0L0HVC7_SPIPD</name>
<dbReference type="Pfam" id="PF07039">
    <property type="entry name" value="SGF29_Tudor"/>
    <property type="match status" value="1"/>
</dbReference>
<sequence>MADINRVRKSRSSSADPNSNEEIQIWSQLCQALWSLKNKIEEAEPQVARYNRVNQKIASRGQEGKEFNASAKLKVSGVYEKTSTGLEEEKSALAFALQHLEILAALRDATENGTEKQERRKKRKVDEKPKGSPAPVKKAKAGGDGAPERILPLEHQVVVRPMGGQDWLLGVVKRWIPEKGKYEIEDAEDDEFAPGKRKRFLFTPRAVHPIPTPQDIAKRPVFQKGHEVLALFPGTSCFYQAKVESPSNKGGDYMLKFVDDDDRSRPVAPTFVLDMPKDVDE</sequence>
<gene>
    <name evidence="3" type="ORF">SPPG_00550</name>
</gene>
<dbReference type="VEuPathDB" id="FungiDB:SPPG_00550"/>
<evidence type="ECO:0000313" key="3">
    <source>
        <dbReference type="EMBL" id="KND04850.1"/>
    </source>
</evidence>
<dbReference type="PROSITE" id="PS51518">
    <property type="entry name" value="SGF29_C"/>
    <property type="match status" value="1"/>
</dbReference>
<feature type="region of interest" description="Disordered" evidence="1">
    <location>
        <begin position="110"/>
        <end position="147"/>
    </location>
</feature>
<evidence type="ECO:0000259" key="2">
    <source>
        <dbReference type="PROSITE" id="PS51518"/>
    </source>
</evidence>
<evidence type="ECO:0000313" key="4">
    <source>
        <dbReference type="Proteomes" id="UP000053201"/>
    </source>
</evidence>
<dbReference type="STRING" id="645134.A0A0L0HVC7"/>
<dbReference type="PANTHER" id="PTHR21539">
    <property type="entry name" value="SAGA-ASSOCIATED FACTOR 29"/>
    <property type="match status" value="1"/>
</dbReference>
<dbReference type="OrthoDB" id="10265994at2759"/>
<dbReference type="AlphaFoldDB" id="A0A0L0HVC7"/>
<evidence type="ECO:0000256" key="1">
    <source>
        <dbReference type="SAM" id="MobiDB-lite"/>
    </source>
</evidence>
<dbReference type="eggNOG" id="KOG3038">
    <property type="taxonomic scope" value="Eukaryota"/>
</dbReference>
<dbReference type="CDD" id="cd20393">
    <property type="entry name" value="Tudor_SGF29_rpt1"/>
    <property type="match status" value="1"/>
</dbReference>
<dbReference type="InterPro" id="IPR010750">
    <property type="entry name" value="SGF29_tudor-like_dom"/>
</dbReference>
<feature type="domain" description="SGF29 C-terminal" evidence="2">
    <location>
        <begin position="146"/>
        <end position="281"/>
    </location>
</feature>
<dbReference type="InterPro" id="IPR037802">
    <property type="entry name" value="SGF29"/>
</dbReference>
<dbReference type="GO" id="GO:0000124">
    <property type="term" value="C:SAGA complex"/>
    <property type="evidence" value="ECO:0007669"/>
    <property type="project" value="InterPro"/>
</dbReference>
<proteinExistence type="predicted"/>
<dbReference type="Gene3D" id="2.30.30.140">
    <property type="match status" value="2"/>
</dbReference>
<organism evidence="3 4">
    <name type="scientific">Spizellomyces punctatus (strain DAOM BR117)</name>
    <dbReference type="NCBI Taxonomy" id="645134"/>
    <lineage>
        <taxon>Eukaryota</taxon>
        <taxon>Fungi</taxon>
        <taxon>Fungi incertae sedis</taxon>
        <taxon>Chytridiomycota</taxon>
        <taxon>Chytridiomycota incertae sedis</taxon>
        <taxon>Chytridiomycetes</taxon>
        <taxon>Spizellomycetales</taxon>
        <taxon>Spizellomycetaceae</taxon>
        <taxon>Spizellomyces</taxon>
    </lineage>
</organism>